<dbReference type="EMBL" id="JBBPBK010000003">
    <property type="protein sequence ID" value="KAK9288630.1"/>
    <property type="molecule type" value="Genomic_DNA"/>
</dbReference>
<comment type="caution">
    <text evidence="4">The sequence shown here is derived from an EMBL/GenBank/DDBJ whole genome shotgun (WGS) entry which is preliminary data.</text>
</comment>
<protein>
    <recommendedName>
        <fullName evidence="6">Transposase</fullName>
    </recommendedName>
</protein>
<evidence type="ECO:0000259" key="3">
    <source>
        <dbReference type="Pfam" id="PF14372"/>
    </source>
</evidence>
<feature type="compositionally biased region" description="Basic and acidic residues" evidence="1">
    <location>
        <begin position="1"/>
        <end position="24"/>
    </location>
</feature>
<dbReference type="PANTHER" id="PTHR23272">
    <property type="entry name" value="BED FINGER-RELATED"/>
    <property type="match status" value="1"/>
</dbReference>
<gene>
    <name evidence="4" type="ORF">L1049_017090</name>
</gene>
<evidence type="ECO:0000313" key="5">
    <source>
        <dbReference type="Proteomes" id="UP001415857"/>
    </source>
</evidence>
<evidence type="ECO:0000313" key="4">
    <source>
        <dbReference type="EMBL" id="KAK9288630.1"/>
    </source>
</evidence>
<dbReference type="GO" id="GO:0046983">
    <property type="term" value="F:protein dimerization activity"/>
    <property type="evidence" value="ECO:0007669"/>
    <property type="project" value="InterPro"/>
</dbReference>
<reference evidence="4 5" key="1">
    <citation type="journal article" date="2024" name="Plant J.">
        <title>Genome sequences and population genomics reveal climatic adaptation and genomic divergence between two closely related sweetgum species.</title>
        <authorList>
            <person name="Xu W.Q."/>
            <person name="Ren C.Q."/>
            <person name="Zhang X.Y."/>
            <person name="Comes H.P."/>
            <person name="Liu X.H."/>
            <person name="Li Y.G."/>
            <person name="Kettle C.J."/>
            <person name="Jalonen R."/>
            <person name="Gaisberger H."/>
            <person name="Ma Y.Z."/>
            <person name="Qiu Y.X."/>
        </authorList>
    </citation>
    <scope>NUCLEOTIDE SEQUENCE [LARGE SCALE GENOMIC DNA]</scope>
    <source>
        <strain evidence="4">Hangzhou</strain>
    </source>
</reference>
<dbReference type="PANTHER" id="PTHR23272:SF135">
    <property type="entry name" value="ZINC FINGER BED DOMAIN-CONTAINING PROTEIN DAYSLEEPER-LIKE"/>
    <property type="match status" value="1"/>
</dbReference>
<feature type="compositionally biased region" description="Low complexity" evidence="1">
    <location>
        <begin position="29"/>
        <end position="39"/>
    </location>
</feature>
<accession>A0AAP0S0I2</accession>
<dbReference type="GO" id="GO:0003677">
    <property type="term" value="F:DNA binding"/>
    <property type="evidence" value="ECO:0007669"/>
    <property type="project" value="InterPro"/>
</dbReference>
<dbReference type="Proteomes" id="UP001415857">
    <property type="component" value="Unassembled WGS sequence"/>
</dbReference>
<dbReference type="Pfam" id="PF05699">
    <property type="entry name" value="Dimer_Tnp_hAT"/>
    <property type="match status" value="1"/>
</dbReference>
<keyword evidence="5" id="KW-1185">Reference proteome</keyword>
<organism evidence="4 5">
    <name type="scientific">Liquidambar formosana</name>
    <name type="common">Formosan gum</name>
    <dbReference type="NCBI Taxonomy" id="63359"/>
    <lineage>
        <taxon>Eukaryota</taxon>
        <taxon>Viridiplantae</taxon>
        <taxon>Streptophyta</taxon>
        <taxon>Embryophyta</taxon>
        <taxon>Tracheophyta</taxon>
        <taxon>Spermatophyta</taxon>
        <taxon>Magnoliopsida</taxon>
        <taxon>eudicotyledons</taxon>
        <taxon>Gunneridae</taxon>
        <taxon>Pentapetalae</taxon>
        <taxon>Saxifragales</taxon>
        <taxon>Altingiaceae</taxon>
        <taxon>Liquidambar</taxon>
    </lineage>
</organism>
<dbReference type="InterPro" id="IPR008906">
    <property type="entry name" value="HATC_C_dom"/>
</dbReference>
<feature type="domain" description="hAT-like transposase RNase-H fold" evidence="3">
    <location>
        <begin position="295"/>
        <end position="390"/>
    </location>
</feature>
<dbReference type="Pfam" id="PF14372">
    <property type="entry name" value="hAT-like_RNase-H"/>
    <property type="match status" value="1"/>
</dbReference>
<evidence type="ECO:0000256" key="1">
    <source>
        <dbReference type="SAM" id="MobiDB-lite"/>
    </source>
</evidence>
<feature type="domain" description="HAT C-terminal dimerisation" evidence="2">
    <location>
        <begin position="448"/>
        <end position="529"/>
    </location>
</feature>
<dbReference type="InterPro" id="IPR025525">
    <property type="entry name" value="hAT-like_transposase_RNase-H"/>
</dbReference>
<dbReference type="AlphaFoldDB" id="A0AAP0S0I2"/>
<name>A0AAP0S0I2_LIQFO</name>
<feature type="region of interest" description="Disordered" evidence="1">
    <location>
        <begin position="1"/>
        <end position="39"/>
    </location>
</feature>
<feature type="region of interest" description="Disordered" evidence="1">
    <location>
        <begin position="403"/>
        <end position="425"/>
    </location>
</feature>
<dbReference type="SUPFAM" id="SSF53098">
    <property type="entry name" value="Ribonuclease H-like"/>
    <property type="match status" value="1"/>
</dbReference>
<proteinExistence type="predicted"/>
<evidence type="ECO:0008006" key="6">
    <source>
        <dbReference type="Google" id="ProtNLM"/>
    </source>
</evidence>
<evidence type="ECO:0000259" key="2">
    <source>
        <dbReference type="Pfam" id="PF05699"/>
    </source>
</evidence>
<dbReference type="InterPro" id="IPR012337">
    <property type="entry name" value="RNaseH-like_sf"/>
</dbReference>
<sequence length="533" mass="61714">MQREHKIDETNDSKARDDSCSRETDGDDGNSFNDDGNSFGDECTPQAAKKLVHILNPQFELGMDTTEANCLEVYEEEREKIKEVLRNFDGQISLPVDILRYEKRYGGGYDYLCLRAHFIHDSWDVKNWVLNFRRIWYPLEVVPHEAILESLKDWDIENKISTLTMVNSEYYDETVEFVKDHIQSKKEFQLNGQLFRVFCCGDFISLMVQDAFDEISEIIDTVSQLYSFGRSLPLWYLTSSKLKDALELESMGEFSSKEVTDHYEVPSADEWDKVRSICRLVDSIYKVADALFQTKHVTSSIFHHLHELQAILTRESSNSDSFIRTVVKKMLQKFDKYWKDMFLVLTIATVMDPRSKMKFIEFSSSKFEGSNGNSRVRDVLEAIHSIYDDYVTRFPGKENFVCDMTSSNPEEDSPSRAEEGGPNSTNALSDLQEYLQFIQSISQPPKSELDWYLGEPVLPWSQDFNALSWWRAASPKYPTLSKMARDFLAIPISLATSFDAFYTEQREADKRVISLRPALMNALMCTRSWNPEK</sequence>